<comment type="caution">
    <text evidence="1">The sequence shown here is derived from an EMBL/GenBank/DDBJ whole genome shotgun (WGS) entry which is preliminary data.</text>
</comment>
<evidence type="ECO:0000313" key="2">
    <source>
        <dbReference type="Proteomes" id="UP000789759"/>
    </source>
</evidence>
<dbReference type="EMBL" id="CAJVQA010005113">
    <property type="protein sequence ID" value="CAG8613435.1"/>
    <property type="molecule type" value="Genomic_DNA"/>
</dbReference>
<gene>
    <name evidence="1" type="ORF">CPELLU_LOCUS7566</name>
</gene>
<dbReference type="Proteomes" id="UP000789759">
    <property type="component" value="Unassembled WGS sequence"/>
</dbReference>
<accession>A0A9N9CVD4</accession>
<reference evidence="1" key="1">
    <citation type="submission" date="2021-06" db="EMBL/GenBank/DDBJ databases">
        <authorList>
            <person name="Kallberg Y."/>
            <person name="Tangrot J."/>
            <person name="Rosling A."/>
        </authorList>
    </citation>
    <scope>NUCLEOTIDE SEQUENCE</scope>
    <source>
        <strain evidence="1">FL966</strain>
    </source>
</reference>
<proteinExistence type="predicted"/>
<evidence type="ECO:0000313" key="1">
    <source>
        <dbReference type="EMBL" id="CAG8613435.1"/>
    </source>
</evidence>
<name>A0A9N9CVD4_9GLOM</name>
<keyword evidence="2" id="KW-1185">Reference proteome</keyword>
<dbReference type="AlphaFoldDB" id="A0A9N9CVD4"/>
<protein>
    <submittedName>
        <fullName evidence="1">10922_t:CDS:1</fullName>
    </submittedName>
</protein>
<sequence length="100" mass="11769">MDPPPQPLSVLPNIEQKHIDQKQEDMFSIEQEYFEQGEEDMNQFNLSAGIEEIDSPWAKHPQELLATEPTIFYFVPNSIAMYDIDINYEDFQQYIPEEKA</sequence>
<organism evidence="1 2">
    <name type="scientific">Cetraspora pellucida</name>
    <dbReference type="NCBI Taxonomy" id="1433469"/>
    <lineage>
        <taxon>Eukaryota</taxon>
        <taxon>Fungi</taxon>
        <taxon>Fungi incertae sedis</taxon>
        <taxon>Mucoromycota</taxon>
        <taxon>Glomeromycotina</taxon>
        <taxon>Glomeromycetes</taxon>
        <taxon>Diversisporales</taxon>
        <taxon>Gigasporaceae</taxon>
        <taxon>Cetraspora</taxon>
    </lineage>
</organism>